<dbReference type="Pfam" id="PF17900">
    <property type="entry name" value="Peptidase_M1_N"/>
    <property type="match status" value="1"/>
</dbReference>
<dbReference type="PRINTS" id="PR00756">
    <property type="entry name" value="ALADIPTASE"/>
</dbReference>
<protein>
    <recommendedName>
        <fullName evidence="12">Aminopeptidase</fullName>
        <ecNumber evidence="12">3.4.11.-</ecNumber>
    </recommendedName>
</protein>
<dbReference type="InterPro" id="IPR042097">
    <property type="entry name" value="Aminopeptidase_N-like_N_sf"/>
</dbReference>
<evidence type="ECO:0000259" key="14">
    <source>
        <dbReference type="Pfam" id="PF11838"/>
    </source>
</evidence>
<feature type="domain" description="ERAP1-like C-terminal" evidence="14">
    <location>
        <begin position="615"/>
        <end position="929"/>
    </location>
</feature>
<evidence type="ECO:0000256" key="4">
    <source>
        <dbReference type="ARBA" id="ARBA00022670"/>
    </source>
</evidence>
<dbReference type="OrthoDB" id="9816201at2"/>
<comment type="cofactor">
    <cofactor evidence="10 12">
        <name>Zn(2+)</name>
        <dbReference type="ChEBI" id="CHEBI:29105"/>
    </cofactor>
    <text evidence="10 12">Binds 1 zinc ion per subunit.</text>
</comment>
<dbReference type="Gene3D" id="2.60.40.1730">
    <property type="entry name" value="tricorn interacting facor f3 domain"/>
    <property type="match status" value="1"/>
</dbReference>
<keyword evidence="3 12" id="KW-0031">Aminopeptidase</keyword>
<dbReference type="EC" id="3.4.11.-" evidence="12"/>
<dbReference type="GO" id="GO:0005615">
    <property type="term" value="C:extracellular space"/>
    <property type="evidence" value="ECO:0007669"/>
    <property type="project" value="TreeGrafter"/>
</dbReference>
<dbReference type="GO" id="GO:0006508">
    <property type="term" value="P:proteolysis"/>
    <property type="evidence" value="ECO:0007669"/>
    <property type="project" value="UniProtKB-KW"/>
</dbReference>
<evidence type="ECO:0000256" key="2">
    <source>
        <dbReference type="ARBA" id="ARBA00010136"/>
    </source>
</evidence>
<evidence type="ECO:0000256" key="9">
    <source>
        <dbReference type="PIRSR" id="PIRSR634016-1"/>
    </source>
</evidence>
<dbReference type="InterPro" id="IPR050344">
    <property type="entry name" value="Peptidase_M1_aminopeptidases"/>
</dbReference>
<feature type="binding site" evidence="10">
    <location>
        <position position="414"/>
    </location>
    <ligand>
        <name>Zn(2+)</name>
        <dbReference type="ChEBI" id="CHEBI:29105"/>
        <note>catalytic</note>
    </ligand>
</feature>
<keyword evidence="6 12" id="KW-0378">Hydrolase</keyword>
<feature type="domain" description="Peptidase M1 membrane alanine aminopeptidase" evidence="13">
    <location>
        <begin position="319"/>
        <end position="534"/>
    </location>
</feature>
<dbReference type="Gene3D" id="1.25.50.20">
    <property type="match status" value="1"/>
</dbReference>
<dbReference type="GO" id="GO:0070006">
    <property type="term" value="F:metalloaminopeptidase activity"/>
    <property type="evidence" value="ECO:0007669"/>
    <property type="project" value="TreeGrafter"/>
</dbReference>
<dbReference type="Pfam" id="PF01433">
    <property type="entry name" value="Peptidase_M1"/>
    <property type="match status" value="1"/>
</dbReference>
<keyword evidence="5 10" id="KW-0479">Metal-binding</keyword>
<proteinExistence type="inferred from homology"/>
<evidence type="ECO:0000256" key="10">
    <source>
        <dbReference type="PIRSR" id="PIRSR634016-3"/>
    </source>
</evidence>
<evidence type="ECO:0000256" key="7">
    <source>
        <dbReference type="ARBA" id="ARBA00022833"/>
    </source>
</evidence>
<evidence type="ECO:0000313" key="17">
    <source>
        <dbReference type="Proteomes" id="UP000315995"/>
    </source>
</evidence>
<dbReference type="EMBL" id="CP041186">
    <property type="protein sequence ID" value="QDG50652.1"/>
    <property type="molecule type" value="Genomic_DNA"/>
</dbReference>
<dbReference type="InterPro" id="IPR024571">
    <property type="entry name" value="ERAP1-like_C_dom"/>
</dbReference>
<reference evidence="16 17" key="1">
    <citation type="submission" date="2019-06" db="EMBL/GenBank/DDBJ databases">
        <title>Persicimonas caeni gen. nov., sp. nov., a predatory bacterium isolated from solar saltern.</title>
        <authorList>
            <person name="Wang S."/>
        </authorList>
    </citation>
    <scope>NUCLEOTIDE SEQUENCE [LARGE SCALE GENOMIC DNA]</scope>
    <source>
        <strain evidence="16 17">YN101</strain>
    </source>
</reference>
<evidence type="ECO:0000256" key="11">
    <source>
        <dbReference type="PIRSR" id="PIRSR634016-4"/>
    </source>
</evidence>
<dbReference type="GO" id="GO:0005737">
    <property type="term" value="C:cytoplasm"/>
    <property type="evidence" value="ECO:0007669"/>
    <property type="project" value="TreeGrafter"/>
</dbReference>
<keyword evidence="4 12" id="KW-0645">Protease</keyword>
<feature type="domain" description="Aminopeptidase N-like N-terminal" evidence="15">
    <location>
        <begin position="103"/>
        <end position="282"/>
    </location>
</feature>
<dbReference type="PANTHER" id="PTHR11533">
    <property type="entry name" value="PROTEASE M1 ZINC METALLOPROTEASE"/>
    <property type="match status" value="1"/>
</dbReference>
<gene>
    <name evidence="16" type="ORF">FIV42_07875</name>
</gene>
<dbReference type="FunFam" id="1.10.390.10:FF:000006">
    <property type="entry name" value="Puromycin-sensitive aminopeptidase"/>
    <property type="match status" value="1"/>
</dbReference>
<dbReference type="GO" id="GO:0016020">
    <property type="term" value="C:membrane"/>
    <property type="evidence" value="ECO:0007669"/>
    <property type="project" value="TreeGrafter"/>
</dbReference>
<dbReference type="Proteomes" id="UP000315995">
    <property type="component" value="Chromosome"/>
</dbReference>
<dbReference type="CDD" id="cd09601">
    <property type="entry name" value="M1_APN-Q_like"/>
    <property type="match status" value="1"/>
</dbReference>
<dbReference type="GO" id="GO:0043171">
    <property type="term" value="P:peptide catabolic process"/>
    <property type="evidence" value="ECO:0007669"/>
    <property type="project" value="TreeGrafter"/>
</dbReference>
<evidence type="ECO:0000259" key="15">
    <source>
        <dbReference type="Pfam" id="PF17900"/>
    </source>
</evidence>
<feature type="binding site" evidence="10">
    <location>
        <position position="391"/>
    </location>
    <ligand>
        <name>Zn(2+)</name>
        <dbReference type="ChEBI" id="CHEBI:29105"/>
        <note>catalytic</note>
    </ligand>
</feature>
<feature type="binding site" evidence="10">
    <location>
        <position position="395"/>
    </location>
    <ligand>
        <name>Zn(2+)</name>
        <dbReference type="ChEBI" id="CHEBI:29105"/>
        <note>catalytic</note>
    </ligand>
</feature>
<evidence type="ECO:0000256" key="1">
    <source>
        <dbReference type="ARBA" id="ARBA00000098"/>
    </source>
</evidence>
<dbReference type="Gene3D" id="1.10.390.10">
    <property type="entry name" value="Neutral Protease Domain 2"/>
    <property type="match status" value="1"/>
</dbReference>
<dbReference type="AlphaFoldDB" id="A0A4Y6PQP3"/>
<feature type="site" description="Transition state stabilizer" evidence="11">
    <location>
        <position position="476"/>
    </location>
</feature>
<dbReference type="InterPro" id="IPR027268">
    <property type="entry name" value="Peptidase_M4/M1_CTD_sf"/>
</dbReference>
<dbReference type="SUPFAM" id="SSF55486">
    <property type="entry name" value="Metalloproteases ('zincins'), catalytic domain"/>
    <property type="match status" value="1"/>
</dbReference>
<dbReference type="SUPFAM" id="SSF63737">
    <property type="entry name" value="Leukotriene A4 hydrolase N-terminal domain"/>
    <property type="match status" value="1"/>
</dbReference>
<feature type="active site" description="Proton acceptor" evidence="9">
    <location>
        <position position="392"/>
    </location>
</feature>
<keyword evidence="8 12" id="KW-0482">Metalloprotease</keyword>
<dbReference type="InterPro" id="IPR014782">
    <property type="entry name" value="Peptidase_M1_dom"/>
</dbReference>
<evidence type="ECO:0000256" key="12">
    <source>
        <dbReference type="RuleBase" id="RU364040"/>
    </source>
</evidence>
<dbReference type="InterPro" id="IPR001930">
    <property type="entry name" value="Peptidase_M1"/>
</dbReference>
<keyword evidence="17" id="KW-1185">Reference proteome</keyword>
<keyword evidence="7 10" id="KW-0862">Zinc</keyword>
<dbReference type="GO" id="GO:0016285">
    <property type="term" value="F:alanyl aminopeptidase activity"/>
    <property type="evidence" value="ECO:0007669"/>
    <property type="project" value="UniProtKB-EC"/>
</dbReference>
<sequence>MNLAFNRWRCSPARRTLLGFFAPSCQFPIPARNGIQPTNCKNFAHSSPLAFMKRIALILCSATLITTGCATPPETGEKAVDTKMAAAQIEPFDGDERLSDTAVPTHYRLSLELDPAEETFSGTASITVELAEATDRIDLHAKDLDIERVWVNVGKAKYEAKVVEGKNGGVTVALDEPIGPSKLQAKTALVFEYTAPLDEKPHGLYRVKDGDDWYAFTQFQPLSAREAFPSFDEPRFKTPFDVRITVPDGQKAFANTPTSSVTEEGDRVVYDYASTEPLPTYLVAFAAGPLEVLEAPKDAIPGVPLRVITTKGKSKLAKYALDVAPALLKAQTDYFGMELPYAKIDMVAVPNFWAGAMENVGLVTFRERLLLVDPDNATPGDKYALQSVMAHEFAHMWFGNYVTPAWWNDIWLNEAFATWMATRTLAEVAPELEPRIDAVKGSLRVMSADALAHARAIRQPIRDGGDVMNAFDGITYTKGRAVLQMFESWLGEEDFRDGVRAHLEANAHGNGTTKELLSAWQEVSGKPVEQTIRQFLDQPGTPLVELDYKCEAGKTTVQLEQSRYLPAGSTADHGEPWHIPMCIKYEADGKVVRTCEVLDAPKKTLTLAGDTCPAWIHPNADEAGYYHWKLPGDHFVALAKDYRDALSMPEKVALLPHAKALVEAHGLAYGDYLKLVEHMAREDHRVIVGQVIDALYGIDEHAVDETNRAQFTAWAKKIIDPHVNRLGFAPKDGEPAEDGLLRPKVIRAAADLANDTKVIEQAKGVAKEYLQDPTSVSIPQAKLALRIAAWSGDEALWKKLRAAITKAPTPSARVATIGALGSFRSPELVKQSLELLLTDAIRSQDAWTLMGPTLGEPETREVAWSWLEQNYDALVEKVGAKSATSLPWVGSAFCSKARKDQVEAFFSKEERKVKGMERNLGQALESIDRCVRYREYMAEDARAFLEDI</sequence>
<dbReference type="GO" id="GO:0008270">
    <property type="term" value="F:zinc ion binding"/>
    <property type="evidence" value="ECO:0007669"/>
    <property type="project" value="UniProtKB-UniRule"/>
</dbReference>
<evidence type="ECO:0000256" key="5">
    <source>
        <dbReference type="ARBA" id="ARBA00022723"/>
    </source>
</evidence>
<organism evidence="16 17">
    <name type="scientific">Persicimonas caeni</name>
    <dbReference type="NCBI Taxonomy" id="2292766"/>
    <lineage>
        <taxon>Bacteria</taxon>
        <taxon>Deltaproteobacteria</taxon>
        <taxon>Bradymonadales</taxon>
        <taxon>Bradymonadaceae</taxon>
        <taxon>Persicimonas</taxon>
    </lineage>
</organism>
<dbReference type="InterPro" id="IPR034016">
    <property type="entry name" value="M1_APN-typ"/>
</dbReference>
<dbReference type="InterPro" id="IPR045357">
    <property type="entry name" value="Aminopeptidase_N-like_N"/>
</dbReference>
<name>A0A4Y6PQP3_PERCE</name>
<dbReference type="GO" id="GO:0042277">
    <property type="term" value="F:peptide binding"/>
    <property type="evidence" value="ECO:0007669"/>
    <property type="project" value="TreeGrafter"/>
</dbReference>
<dbReference type="PANTHER" id="PTHR11533:SF174">
    <property type="entry name" value="PUROMYCIN-SENSITIVE AMINOPEPTIDASE-RELATED"/>
    <property type="match status" value="1"/>
</dbReference>
<comment type="similarity">
    <text evidence="2 12">Belongs to the peptidase M1 family.</text>
</comment>
<accession>A0A5B8Y6B6</accession>
<evidence type="ECO:0000313" key="16">
    <source>
        <dbReference type="EMBL" id="QDG50652.1"/>
    </source>
</evidence>
<dbReference type="Pfam" id="PF11838">
    <property type="entry name" value="ERAP1_C"/>
    <property type="match status" value="1"/>
</dbReference>
<accession>A0A4Y6PQP3</accession>
<comment type="catalytic activity">
    <reaction evidence="1">
        <text>Release of an N-terminal amino acid, Xaa-|-Yaa- from a peptide, amide or arylamide. Xaa is preferably Ala, but may be most amino acids including Pro (slow action). When a terminal hydrophobic residue is followed by a prolyl residue, the two may be released as an intact Xaa-Pro dipeptide.</text>
        <dbReference type="EC" id="3.4.11.2"/>
    </reaction>
</comment>
<evidence type="ECO:0000256" key="3">
    <source>
        <dbReference type="ARBA" id="ARBA00022438"/>
    </source>
</evidence>
<evidence type="ECO:0000256" key="8">
    <source>
        <dbReference type="ARBA" id="ARBA00023049"/>
    </source>
</evidence>
<evidence type="ECO:0000256" key="6">
    <source>
        <dbReference type="ARBA" id="ARBA00022801"/>
    </source>
</evidence>
<evidence type="ECO:0000259" key="13">
    <source>
        <dbReference type="Pfam" id="PF01433"/>
    </source>
</evidence>